<gene>
    <name evidence="7" type="ORF">PIB30_072302</name>
</gene>
<keyword evidence="2 4" id="KW-0863">Zinc-finger</keyword>
<keyword evidence="1" id="KW-0479">Metal-binding</keyword>
<feature type="domain" description="GRF-type" evidence="6">
    <location>
        <begin position="248"/>
        <end position="298"/>
    </location>
</feature>
<dbReference type="Proteomes" id="UP001341840">
    <property type="component" value="Unassembled WGS sequence"/>
</dbReference>
<evidence type="ECO:0000256" key="3">
    <source>
        <dbReference type="ARBA" id="ARBA00022833"/>
    </source>
</evidence>
<keyword evidence="8" id="KW-1185">Reference proteome</keyword>
<evidence type="ECO:0000256" key="4">
    <source>
        <dbReference type="PROSITE-ProRule" id="PRU01343"/>
    </source>
</evidence>
<dbReference type="EMBL" id="JASCZI010151888">
    <property type="protein sequence ID" value="MED6174789.1"/>
    <property type="molecule type" value="Genomic_DNA"/>
</dbReference>
<keyword evidence="3" id="KW-0862">Zinc</keyword>
<reference evidence="7 8" key="1">
    <citation type="journal article" date="2023" name="Plants (Basel)">
        <title>Bridging the Gap: Combining Genomics and Transcriptomics Approaches to Understand Stylosanthes scabra, an Orphan Legume from the Brazilian Caatinga.</title>
        <authorList>
            <person name="Ferreira-Neto J.R.C."/>
            <person name="da Silva M.D."/>
            <person name="Binneck E."/>
            <person name="de Melo N.F."/>
            <person name="da Silva R.H."/>
            <person name="de Melo A.L.T.M."/>
            <person name="Pandolfi V."/>
            <person name="Bustamante F.O."/>
            <person name="Brasileiro-Vidal A.C."/>
            <person name="Benko-Iseppon A.M."/>
        </authorList>
    </citation>
    <scope>NUCLEOTIDE SEQUENCE [LARGE SCALE GENOMIC DNA]</scope>
    <source>
        <tissue evidence="7">Leaves</tissue>
    </source>
</reference>
<protein>
    <recommendedName>
        <fullName evidence="6">GRF-type domain-containing protein</fullName>
    </recommendedName>
</protein>
<proteinExistence type="predicted"/>
<accession>A0ABU6VNR0</accession>
<organism evidence="7 8">
    <name type="scientific">Stylosanthes scabra</name>
    <dbReference type="NCBI Taxonomy" id="79078"/>
    <lineage>
        <taxon>Eukaryota</taxon>
        <taxon>Viridiplantae</taxon>
        <taxon>Streptophyta</taxon>
        <taxon>Embryophyta</taxon>
        <taxon>Tracheophyta</taxon>
        <taxon>Spermatophyta</taxon>
        <taxon>Magnoliopsida</taxon>
        <taxon>eudicotyledons</taxon>
        <taxon>Gunneridae</taxon>
        <taxon>Pentapetalae</taxon>
        <taxon>rosids</taxon>
        <taxon>fabids</taxon>
        <taxon>Fabales</taxon>
        <taxon>Fabaceae</taxon>
        <taxon>Papilionoideae</taxon>
        <taxon>50 kb inversion clade</taxon>
        <taxon>dalbergioids sensu lato</taxon>
        <taxon>Dalbergieae</taxon>
        <taxon>Pterocarpus clade</taxon>
        <taxon>Stylosanthes</taxon>
    </lineage>
</organism>
<name>A0ABU6VNR0_9FABA</name>
<evidence type="ECO:0000313" key="7">
    <source>
        <dbReference type="EMBL" id="MED6174789.1"/>
    </source>
</evidence>
<comment type="caution">
    <text evidence="7">The sequence shown here is derived from an EMBL/GenBank/DDBJ whole genome shotgun (WGS) entry which is preliminary data.</text>
</comment>
<evidence type="ECO:0000313" key="8">
    <source>
        <dbReference type="Proteomes" id="UP001341840"/>
    </source>
</evidence>
<evidence type="ECO:0000256" key="1">
    <source>
        <dbReference type="ARBA" id="ARBA00022723"/>
    </source>
</evidence>
<dbReference type="PROSITE" id="PS51999">
    <property type="entry name" value="ZF_GRF"/>
    <property type="match status" value="1"/>
</dbReference>
<dbReference type="PANTHER" id="PTHR45125:SF3">
    <property type="entry name" value="NO-APICAL-MERISTEM-ASSOCIATED CARBOXY-TERMINAL DOMAIN PROTEIN"/>
    <property type="match status" value="1"/>
</dbReference>
<dbReference type="InterPro" id="IPR010666">
    <property type="entry name" value="Znf_GRF"/>
</dbReference>
<evidence type="ECO:0000256" key="2">
    <source>
        <dbReference type="ARBA" id="ARBA00022771"/>
    </source>
</evidence>
<sequence length="363" mass="41979">MFNLSIGHMPPTYFQFSSQSSASRPGSVSLDASSNPSPQTPIYSSPNSQYSDFANPCGLEAIELNDDKIGNQRQRSTPLWQWEEDEMLISAWLNISTDPVVETDQKSDIFWNRINNYFEEHNPMKKRGTVATKKRWYKFSKAVAKFAWQQEEGMQFTHQRLSTATRGEAQVICTVPRRAKKRRGTSIWSVASTFCNYTWSSMPLEKEEACEHNEKTQNAKRKRRSEDVEGLGFILPRPSTSFSSGMVCGHGEPVVLRTSRTKENPERCFWGCVRYPIRFDGVWKLQEQCGFFCWADKDPSEVDPEKEKLKQKVLKLKTRLRASEWKMKDVVYVGLAGWLGIFYMWNLNSGKYHPHNVKPLNIW</sequence>
<dbReference type="PANTHER" id="PTHR45125">
    <property type="entry name" value="F21J9.4-RELATED"/>
    <property type="match status" value="1"/>
</dbReference>
<evidence type="ECO:0000256" key="5">
    <source>
        <dbReference type="SAM" id="MobiDB-lite"/>
    </source>
</evidence>
<feature type="region of interest" description="Disordered" evidence="5">
    <location>
        <begin position="25"/>
        <end position="47"/>
    </location>
</feature>
<evidence type="ECO:0000259" key="6">
    <source>
        <dbReference type="PROSITE" id="PS51999"/>
    </source>
</evidence>